<dbReference type="InterPro" id="IPR052566">
    <property type="entry name" value="Non-lysos_glucosylceramidase"/>
</dbReference>
<dbReference type="AlphaFoldDB" id="A0A9J6ANA4"/>
<dbReference type="PANTHER" id="PTHR12654">
    <property type="entry name" value="BILE ACID BETA-GLUCOSIDASE-RELATED"/>
    <property type="match status" value="1"/>
</dbReference>
<dbReference type="PANTHER" id="PTHR12654:SF3">
    <property type="entry name" value="NON-LYSOSOMAL GLUCOSYLCERAMIDASE"/>
    <property type="match status" value="1"/>
</dbReference>
<organism evidence="1 2">
    <name type="scientific">Solanum commersonii</name>
    <name type="common">Commerson's wild potato</name>
    <name type="synonym">Commerson's nightshade</name>
    <dbReference type="NCBI Taxonomy" id="4109"/>
    <lineage>
        <taxon>Eukaryota</taxon>
        <taxon>Viridiplantae</taxon>
        <taxon>Streptophyta</taxon>
        <taxon>Embryophyta</taxon>
        <taxon>Tracheophyta</taxon>
        <taxon>Spermatophyta</taxon>
        <taxon>Magnoliopsida</taxon>
        <taxon>eudicotyledons</taxon>
        <taxon>Gunneridae</taxon>
        <taxon>Pentapetalae</taxon>
        <taxon>asterids</taxon>
        <taxon>lamiids</taxon>
        <taxon>Solanales</taxon>
        <taxon>Solanaceae</taxon>
        <taxon>Solanoideae</taxon>
        <taxon>Solaneae</taxon>
        <taxon>Solanum</taxon>
    </lineage>
</organism>
<dbReference type="GO" id="GO:0008422">
    <property type="term" value="F:beta-glucosidase activity"/>
    <property type="evidence" value="ECO:0007669"/>
    <property type="project" value="TreeGrafter"/>
</dbReference>
<dbReference type="EMBL" id="JACXVP010000002">
    <property type="protein sequence ID" value="KAG5625739.1"/>
    <property type="molecule type" value="Genomic_DNA"/>
</dbReference>
<dbReference type="Proteomes" id="UP000824120">
    <property type="component" value="Chromosome 2"/>
</dbReference>
<gene>
    <name evidence="1" type="ORF">H5410_010957</name>
</gene>
<proteinExistence type="predicted"/>
<accession>A0A9J6ANA4</accession>
<evidence type="ECO:0000313" key="2">
    <source>
        <dbReference type="Proteomes" id="UP000824120"/>
    </source>
</evidence>
<evidence type="ECO:0000313" key="1">
    <source>
        <dbReference type="EMBL" id="KAG5625739.1"/>
    </source>
</evidence>
<name>A0A9J6ANA4_SOLCO</name>
<reference evidence="1 2" key="1">
    <citation type="submission" date="2020-09" db="EMBL/GenBank/DDBJ databases">
        <title>De no assembly of potato wild relative species, Solanum commersonii.</title>
        <authorList>
            <person name="Cho K."/>
        </authorList>
    </citation>
    <scope>NUCLEOTIDE SEQUENCE [LARGE SCALE GENOMIC DNA]</scope>
    <source>
        <strain evidence="1">LZ3.2</strain>
        <tissue evidence="1">Leaf</tissue>
    </source>
</reference>
<sequence length="185" mass="20697">MESTATYPVTAKLPSLTWQRKLNCDDIALSEFNLKLKEMVTLAPLGFRLWKYLQEEKAKGKDALFINPFIKRVYSSCQGVPIGGMGILLVEILEFLAIISIQSLGQITFSKNGRWSPRRTLAPHKICITILCECRTSKELPSVTFAIAAEENDAVHVSECPFFVISGDSQGITAKDMWNEVKKVI</sequence>
<protein>
    <submittedName>
        <fullName evidence="1">Uncharacterized protein</fullName>
    </submittedName>
</protein>
<comment type="caution">
    <text evidence="1">The sequence shown here is derived from an EMBL/GenBank/DDBJ whole genome shotgun (WGS) entry which is preliminary data.</text>
</comment>
<keyword evidence="2" id="KW-1185">Reference proteome</keyword>
<dbReference type="OrthoDB" id="1743835at2759"/>